<comment type="caution">
    <text evidence="13">The sequence shown here is derived from an EMBL/GenBank/DDBJ whole genome shotgun (WGS) entry which is preliminary data.</text>
</comment>
<dbReference type="PROSITE" id="PS00154">
    <property type="entry name" value="ATPASE_E1_E2"/>
    <property type="match status" value="1"/>
</dbReference>
<evidence type="ECO:0000256" key="6">
    <source>
        <dbReference type="ARBA" id="ARBA00022741"/>
    </source>
</evidence>
<dbReference type="NCBIfam" id="TIGR01525">
    <property type="entry name" value="ATPase-IB_hvy"/>
    <property type="match status" value="1"/>
</dbReference>
<name>A0A1J4RS76_9BACT</name>
<dbReference type="GO" id="GO:0012505">
    <property type="term" value="C:endomembrane system"/>
    <property type="evidence" value="ECO:0007669"/>
    <property type="project" value="UniProtKB-SubCell"/>
</dbReference>
<dbReference type="Pfam" id="PF00122">
    <property type="entry name" value="E1-E2_ATPase"/>
    <property type="match status" value="1"/>
</dbReference>
<dbReference type="CDD" id="cd00371">
    <property type="entry name" value="HMA"/>
    <property type="match status" value="1"/>
</dbReference>
<evidence type="ECO:0000256" key="1">
    <source>
        <dbReference type="ARBA" id="ARBA00004127"/>
    </source>
</evidence>
<dbReference type="Gene3D" id="3.40.1110.10">
    <property type="entry name" value="Calcium-transporting ATPase, cytoplasmic domain N"/>
    <property type="match status" value="1"/>
</dbReference>
<dbReference type="NCBIfam" id="TIGR01511">
    <property type="entry name" value="ATPase-IB1_Cu"/>
    <property type="match status" value="1"/>
</dbReference>
<keyword evidence="8" id="KW-1278">Translocase</keyword>
<keyword evidence="7 11" id="KW-0067">ATP-binding</keyword>
<dbReference type="SFLD" id="SFLDS00003">
    <property type="entry name" value="Haloacid_Dehalogenase"/>
    <property type="match status" value="1"/>
</dbReference>
<keyword evidence="5 11" id="KW-0479">Metal-binding</keyword>
<dbReference type="GO" id="GO:0005524">
    <property type="term" value="F:ATP binding"/>
    <property type="evidence" value="ECO:0007669"/>
    <property type="project" value="UniProtKB-UniRule"/>
</dbReference>
<dbReference type="EMBL" id="MNUJ01000004">
    <property type="protein sequence ID" value="OIN90233.1"/>
    <property type="molecule type" value="Genomic_DNA"/>
</dbReference>
<dbReference type="SUPFAM" id="SSF81665">
    <property type="entry name" value="Calcium ATPase, transmembrane domain M"/>
    <property type="match status" value="1"/>
</dbReference>
<dbReference type="SUPFAM" id="SSF56784">
    <property type="entry name" value="HAD-like"/>
    <property type="match status" value="1"/>
</dbReference>
<dbReference type="PANTHER" id="PTHR43520:SF8">
    <property type="entry name" value="P-TYPE CU(+) TRANSPORTER"/>
    <property type="match status" value="1"/>
</dbReference>
<keyword evidence="4 11" id="KW-0812">Transmembrane</keyword>
<keyword evidence="3" id="KW-0813">Transport</keyword>
<dbReference type="FunFam" id="2.70.150.10:FF:000002">
    <property type="entry name" value="Copper-transporting ATPase 1, putative"/>
    <property type="match status" value="1"/>
</dbReference>
<dbReference type="InterPro" id="IPR027256">
    <property type="entry name" value="P-typ_ATPase_IB"/>
</dbReference>
<accession>A0A1J4RS76</accession>
<feature type="transmembrane region" description="Helical" evidence="11">
    <location>
        <begin position="183"/>
        <end position="200"/>
    </location>
</feature>
<dbReference type="FunFam" id="3.30.70.100:FF:000001">
    <property type="entry name" value="ATPase copper transporting beta"/>
    <property type="match status" value="1"/>
</dbReference>
<evidence type="ECO:0000256" key="8">
    <source>
        <dbReference type="ARBA" id="ARBA00022967"/>
    </source>
</evidence>
<dbReference type="PRINTS" id="PR00119">
    <property type="entry name" value="CATATPASE"/>
</dbReference>
<evidence type="ECO:0000313" key="13">
    <source>
        <dbReference type="EMBL" id="OIN90233.1"/>
    </source>
</evidence>
<dbReference type="Pfam" id="PF00702">
    <property type="entry name" value="Hydrolase"/>
    <property type="match status" value="1"/>
</dbReference>
<feature type="transmembrane region" description="Helical" evidence="11">
    <location>
        <begin position="334"/>
        <end position="356"/>
    </location>
</feature>
<dbReference type="InterPro" id="IPR023299">
    <property type="entry name" value="ATPase_P-typ_cyto_dom_N"/>
</dbReference>
<dbReference type="InterPro" id="IPR023214">
    <property type="entry name" value="HAD_sf"/>
</dbReference>
<dbReference type="PANTHER" id="PTHR43520">
    <property type="entry name" value="ATP7, ISOFORM B"/>
    <property type="match status" value="1"/>
</dbReference>
<evidence type="ECO:0000256" key="4">
    <source>
        <dbReference type="ARBA" id="ARBA00022692"/>
    </source>
</evidence>
<dbReference type="SFLD" id="SFLDG00002">
    <property type="entry name" value="C1.7:_P-type_atpase_like"/>
    <property type="match status" value="1"/>
</dbReference>
<feature type="transmembrane region" description="Helical" evidence="11">
    <location>
        <begin position="122"/>
        <end position="140"/>
    </location>
</feature>
<comment type="similarity">
    <text evidence="2 11">Belongs to the cation transport ATPase (P-type) (TC 3.A.3) family. Type IB subfamily.</text>
</comment>
<evidence type="ECO:0000256" key="9">
    <source>
        <dbReference type="ARBA" id="ARBA00022989"/>
    </source>
</evidence>
<dbReference type="GO" id="GO:0005507">
    <property type="term" value="F:copper ion binding"/>
    <property type="evidence" value="ECO:0007669"/>
    <property type="project" value="TreeGrafter"/>
</dbReference>
<dbReference type="CDD" id="cd02094">
    <property type="entry name" value="P-type_ATPase_Cu-like"/>
    <property type="match status" value="1"/>
</dbReference>
<dbReference type="SUPFAM" id="SSF55008">
    <property type="entry name" value="HMA, heavy metal-associated domain"/>
    <property type="match status" value="1"/>
</dbReference>
<feature type="transmembrane region" description="Helical" evidence="11">
    <location>
        <begin position="160"/>
        <end position="177"/>
    </location>
</feature>
<dbReference type="Gene3D" id="2.70.150.10">
    <property type="entry name" value="Calcium-transporting ATPase, cytoplasmic transduction domain A"/>
    <property type="match status" value="1"/>
</dbReference>
<feature type="transmembrane region" description="Helical" evidence="11">
    <location>
        <begin position="679"/>
        <end position="696"/>
    </location>
</feature>
<keyword evidence="10 11" id="KW-0472">Membrane</keyword>
<dbReference type="AlphaFoldDB" id="A0A1J4RS76"/>
<dbReference type="Pfam" id="PF00403">
    <property type="entry name" value="HMA"/>
    <property type="match status" value="1"/>
</dbReference>
<dbReference type="GO" id="GO:0005886">
    <property type="term" value="C:plasma membrane"/>
    <property type="evidence" value="ECO:0007669"/>
    <property type="project" value="UniProtKB-SubCell"/>
</dbReference>
<feature type="transmembrane region" description="Helical" evidence="11">
    <location>
        <begin position="362"/>
        <end position="383"/>
    </location>
</feature>
<evidence type="ECO:0000313" key="14">
    <source>
        <dbReference type="Proteomes" id="UP000182753"/>
    </source>
</evidence>
<organism evidence="13 14">
    <name type="scientific">Candidatus Berkelbacteria bacterium CG1_02_42_45</name>
    <dbReference type="NCBI Taxonomy" id="1805036"/>
    <lineage>
        <taxon>Bacteria</taxon>
        <taxon>Candidatus Berkelbacteria</taxon>
    </lineage>
</organism>
<keyword evidence="6 11" id="KW-0547">Nucleotide-binding</keyword>
<dbReference type="Proteomes" id="UP000182753">
    <property type="component" value="Unassembled WGS sequence"/>
</dbReference>
<dbReference type="NCBIfam" id="TIGR01494">
    <property type="entry name" value="ATPase_P-type"/>
    <property type="match status" value="1"/>
</dbReference>
<feature type="transmembrane region" description="Helical" evidence="11">
    <location>
        <begin position="702"/>
        <end position="720"/>
    </location>
</feature>
<dbReference type="GO" id="GO:0016887">
    <property type="term" value="F:ATP hydrolysis activity"/>
    <property type="evidence" value="ECO:0007669"/>
    <property type="project" value="InterPro"/>
</dbReference>
<dbReference type="SUPFAM" id="SSF81653">
    <property type="entry name" value="Calcium ATPase, transduction domain A"/>
    <property type="match status" value="1"/>
</dbReference>
<dbReference type="InterPro" id="IPR036412">
    <property type="entry name" value="HAD-like_sf"/>
</dbReference>
<gene>
    <name evidence="13" type="ORF">AUJ40_00175</name>
</gene>
<comment type="subcellular location">
    <subcellularLocation>
        <location evidence="11">Cell membrane</location>
    </subcellularLocation>
    <subcellularLocation>
        <location evidence="1">Endomembrane system</location>
        <topology evidence="1">Multi-pass membrane protein</topology>
    </subcellularLocation>
</comment>
<evidence type="ECO:0000256" key="3">
    <source>
        <dbReference type="ARBA" id="ARBA00022448"/>
    </source>
</evidence>
<dbReference type="GO" id="GO:0055070">
    <property type="term" value="P:copper ion homeostasis"/>
    <property type="evidence" value="ECO:0007669"/>
    <property type="project" value="TreeGrafter"/>
</dbReference>
<feature type="domain" description="HMA" evidence="12">
    <location>
        <begin position="2"/>
        <end position="68"/>
    </location>
</feature>
<dbReference type="PROSITE" id="PS01229">
    <property type="entry name" value="COF_2"/>
    <property type="match status" value="1"/>
</dbReference>
<evidence type="ECO:0000256" key="10">
    <source>
        <dbReference type="ARBA" id="ARBA00023136"/>
    </source>
</evidence>
<evidence type="ECO:0000256" key="11">
    <source>
        <dbReference type="RuleBase" id="RU362081"/>
    </source>
</evidence>
<keyword evidence="11" id="KW-1003">Cell membrane</keyword>
<evidence type="ECO:0000256" key="7">
    <source>
        <dbReference type="ARBA" id="ARBA00022840"/>
    </source>
</evidence>
<feature type="transmembrane region" description="Helical" evidence="11">
    <location>
        <begin position="92"/>
        <end position="116"/>
    </location>
</feature>
<protein>
    <submittedName>
        <fullName evidence="13">Copper-translocating P-type ATPase</fullName>
    </submittedName>
</protein>
<dbReference type="GO" id="GO:0043682">
    <property type="term" value="F:P-type divalent copper transporter activity"/>
    <property type="evidence" value="ECO:0007669"/>
    <property type="project" value="TreeGrafter"/>
</dbReference>
<dbReference type="InterPro" id="IPR008250">
    <property type="entry name" value="ATPase_P-typ_transduc_dom_A_sf"/>
</dbReference>
<dbReference type="Gene3D" id="3.30.70.100">
    <property type="match status" value="1"/>
</dbReference>
<dbReference type="InterPro" id="IPR059000">
    <property type="entry name" value="ATPase_P-type_domA"/>
</dbReference>
<keyword evidence="9 11" id="KW-1133">Transmembrane helix</keyword>
<dbReference type="PRINTS" id="PR00943">
    <property type="entry name" value="CUATPASE"/>
</dbReference>
<dbReference type="InterPro" id="IPR001757">
    <property type="entry name" value="P_typ_ATPase"/>
</dbReference>
<dbReference type="InterPro" id="IPR036163">
    <property type="entry name" value="HMA_dom_sf"/>
</dbReference>
<dbReference type="InterPro" id="IPR006121">
    <property type="entry name" value="HMA_dom"/>
</dbReference>
<evidence type="ECO:0000256" key="2">
    <source>
        <dbReference type="ARBA" id="ARBA00006024"/>
    </source>
</evidence>
<dbReference type="InterPro" id="IPR023298">
    <property type="entry name" value="ATPase_P-typ_TM_dom_sf"/>
</dbReference>
<evidence type="ECO:0000256" key="5">
    <source>
        <dbReference type="ARBA" id="ARBA00022723"/>
    </source>
</evidence>
<dbReference type="InterPro" id="IPR018303">
    <property type="entry name" value="ATPase_P-typ_P_site"/>
</dbReference>
<proteinExistence type="inferred from homology"/>
<dbReference type="Gene3D" id="3.40.50.1000">
    <property type="entry name" value="HAD superfamily/HAD-like"/>
    <property type="match status" value="1"/>
</dbReference>
<dbReference type="InterPro" id="IPR044492">
    <property type="entry name" value="P_typ_ATPase_HD_dom"/>
</dbReference>
<dbReference type="SFLD" id="SFLDF00027">
    <property type="entry name" value="p-type_atpase"/>
    <property type="match status" value="1"/>
</dbReference>
<dbReference type="PROSITE" id="PS50846">
    <property type="entry name" value="HMA_2"/>
    <property type="match status" value="1"/>
</dbReference>
<sequence>MKKIILQIADMTCASCAVSNERALRETPGIAKVNVNFATKKALIEYDPAQIDEKKIRQVIEKNGYRIMEETMNIGHSHMANGNSEINKTRNAFIFSAIFALPLLLQMFVMLSLGIQFFAKDLIVWINLILATIVVLIFGWRFHRMAVLQAAKFQANMDTLISVGTLAAYIYSVWAMFAGRAGYFESAAIIITLILLGKYFEALSTGQAGEAMRALMELGVKNARVLKNGKEIEVSVDGVKVGDIIIVRPSEKIPLDGKIIDGSSSIDESMLTGESLPVEKNKGAKVFGATINLDGVLKIKVTQVGEGTVLAQIIKTVEEAQNSKAPIQKSADRVSGIFVPAVLLIAALTFLGWYFFGGNISIAIINAVAVLVIACPCALGLATPTAIMVGSGRGAKNGILFKTGDSFERAKNISTIIFDKTGTLTKGTPAVKKIVVNRKYKFPDDKILKIASSLANNSEHPLSKAVSGYAQEKKIQTTVISDFKELKGKGLTAKCQEHKVIIALGNIKLLSELKVNADFAKVAINSSDSEIGTLLFVVHDKNLVGYIVIADKIRDESKKVISGLKKLGLFVAMITGDNQKIANAVANELKIDNVIAEVLPSEKSAEVKKLQKHGEKVVFVGDGINDAPSLVQADLGIAMGNATDIAKEAGQIILVQSDLEKVYEAIILSHKTFGTIKQNLFWAFFYNVIAIPLAISGILSPVIAAGAMAFSSVSVVLNSLRISKK</sequence>
<reference evidence="13 14" key="1">
    <citation type="journal article" date="2016" name="Environ. Microbiol.">
        <title>Genomic resolution of a cold subsurface aquifer community provides metabolic insights for novel microbes adapted to high CO concentrations.</title>
        <authorList>
            <person name="Probst A.J."/>
            <person name="Castelle C.J."/>
            <person name="Singh A."/>
            <person name="Brown C.T."/>
            <person name="Anantharaman K."/>
            <person name="Sharon I."/>
            <person name="Hug L.A."/>
            <person name="Burstein D."/>
            <person name="Emerson J.B."/>
            <person name="Thomas B.C."/>
            <person name="Banfield J.F."/>
        </authorList>
    </citation>
    <scope>NUCLEOTIDE SEQUENCE [LARGE SCALE GENOMIC DNA]</scope>
    <source>
        <strain evidence="13">CG1_02_42_45</strain>
    </source>
</reference>
<evidence type="ECO:0000259" key="12">
    <source>
        <dbReference type="PROSITE" id="PS50846"/>
    </source>
</evidence>